<evidence type="ECO:0000256" key="6">
    <source>
        <dbReference type="SAM" id="Phobius"/>
    </source>
</evidence>
<reference evidence="8" key="1">
    <citation type="submission" date="2023-07" db="EMBL/GenBank/DDBJ databases">
        <title>Defluviimonas sediminis sp. nov., isolated from mangrove sediment.</title>
        <authorList>
            <person name="Liu L."/>
            <person name="Li J."/>
            <person name="Huang Y."/>
            <person name="Pan J."/>
            <person name="Li M."/>
        </authorList>
    </citation>
    <scope>NUCLEOTIDE SEQUENCE [LARGE SCALE GENOMIC DNA]</scope>
    <source>
        <strain evidence="8">FT324</strain>
    </source>
</reference>
<evidence type="ECO:0000256" key="1">
    <source>
        <dbReference type="ARBA" id="ARBA00004651"/>
    </source>
</evidence>
<dbReference type="Proteomes" id="UP001205601">
    <property type="component" value="Unassembled WGS sequence"/>
</dbReference>
<evidence type="ECO:0000313" key="8">
    <source>
        <dbReference type="Proteomes" id="UP001205601"/>
    </source>
</evidence>
<comment type="subcellular location">
    <subcellularLocation>
        <location evidence="1">Cell membrane</location>
        <topology evidence="1">Multi-pass membrane protein</topology>
    </subcellularLocation>
</comment>
<dbReference type="RefSeq" id="WP_261496200.1">
    <property type="nucleotide sequence ID" value="NZ_JAOCQF010000002.1"/>
</dbReference>
<dbReference type="PANTHER" id="PTHR43370:SF2">
    <property type="entry name" value="ABC TRANSPORTER PERMEASE PROTEIN"/>
    <property type="match status" value="1"/>
</dbReference>
<sequence>MDFGGINPVILVASLMVAAVPIMLAALGELVVEKAGVLNLGVEGMMIVGAISGFIAAVATGSPVVGFLAGAAGGAVLSLVFAFLTQVVLANQVATGLALTMFGLGLSSLMGQGYNGIKPPLTGKVPFGPLADIPVLGPILFAHDWMVYASIALVAGVWWVLRATRLGLIIRAVGESHDAAHALGYKVNRIRLMCIAFGGAMAGLGGAYVSLVRVPQWVDGMTAGAGWIALAIVVFASWRPWRVLIGAYLFGGISVLQLSLQAGGSAIPVEYLSMSPYLVTIVVLVIMSSGRGRASLNAPAALGQNFHAAR</sequence>
<keyword evidence="2" id="KW-1003">Cell membrane</keyword>
<evidence type="ECO:0000256" key="4">
    <source>
        <dbReference type="ARBA" id="ARBA00022989"/>
    </source>
</evidence>
<evidence type="ECO:0000256" key="2">
    <source>
        <dbReference type="ARBA" id="ARBA00022475"/>
    </source>
</evidence>
<protein>
    <submittedName>
        <fullName evidence="7">ABC transporter permease</fullName>
    </submittedName>
</protein>
<evidence type="ECO:0000256" key="3">
    <source>
        <dbReference type="ARBA" id="ARBA00022692"/>
    </source>
</evidence>
<feature type="transmembrane region" description="Helical" evidence="6">
    <location>
        <begin position="65"/>
        <end position="84"/>
    </location>
</feature>
<organism evidence="7 8">
    <name type="scientific">Albidovulum sediminis</name>
    <dbReference type="NCBI Taxonomy" id="3066345"/>
    <lineage>
        <taxon>Bacteria</taxon>
        <taxon>Pseudomonadati</taxon>
        <taxon>Pseudomonadota</taxon>
        <taxon>Alphaproteobacteria</taxon>
        <taxon>Rhodobacterales</taxon>
        <taxon>Paracoccaceae</taxon>
        <taxon>Albidovulum</taxon>
    </lineage>
</organism>
<dbReference type="PANTHER" id="PTHR43370">
    <property type="entry name" value="SUGAR ABC TRANSPORTER INTEGRAL MEMBRANE PROTEIN-RELATED"/>
    <property type="match status" value="1"/>
</dbReference>
<name>A0ABT2NNN4_9RHOB</name>
<gene>
    <name evidence="7" type="ORF">N5I32_12450</name>
</gene>
<feature type="transmembrane region" description="Helical" evidence="6">
    <location>
        <begin position="6"/>
        <end position="28"/>
    </location>
</feature>
<feature type="transmembrane region" description="Helical" evidence="6">
    <location>
        <begin position="192"/>
        <end position="211"/>
    </location>
</feature>
<evidence type="ECO:0000256" key="5">
    <source>
        <dbReference type="ARBA" id="ARBA00023136"/>
    </source>
</evidence>
<evidence type="ECO:0000313" key="7">
    <source>
        <dbReference type="EMBL" id="MCT8330330.1"/>
    </source>
</evidence>
<keyword evidence="3 6" id="KW-0812">Transmembrane</keyword>
<keyword evidence="8" id="KW-1185">Reference proteome</keyword>
<dbReference type="InterPro" id="IPR001851">
    <property type="entry name" value="ABC_transp_permease"/>
</dbReference>
<feature type="transmembrane region" description="Helical" evidence="6">
    <location>
        <begin position="40"/>
        <end position="59"/>
    </location>
</feature>
<feature type="transmembrane region" description="Helical" evidence="6">
    <location>
        <begin position="243"/>
        <end position="260"/>
    </location>
</feature>
<keyword evidence="4 6" id="KW-1133">Transmembrane helix</keyword>
<proteinExistence type="predicted"/>
<feature type="transmembrane region" description="Helical" evidence="6">
    <location>
        <begin position="135"/>
        <end position="161"/>
    </location>
</feature>
<feature type="transmembrane region" description="Helical" evidence="6">
    <location>
        <begin position="96"/>
        <end position="115"/>
    </location>
</feature>
<comment type="caution">
    <text evidence="7">The sequence shown here is derived from an EMBL/GenBank/DDBJ whole genome shotgun (WGS) entry which is preliminary data.</text>
</comment>
<feature type="transmembrane region" description="Helical" evidence="6">
    <location>
        <begin position="266"/>
        <end position="287"/>
    </location>
</feature>
<dbReference type="Pfam" id="PF02653">
    <property type="entry name" value="BPD_transp_2"/>
    <property type="match status" value="1"/>
</dbReference>
<dbReference type="EMBL" id="JAOCQF010000002">
    <property type="protein sequence ID" value="MCT8330330.1"/>
    <property type="molecule type" value="Genomic_DNA"/>
</dbReference>
<dbReference type="CDD" id="cd06580">
    <property type="entry name" value="TM_PBP1_transp_TpRbsC_like"/>
    <property type="match status" value="1"/>
</dbReference>
<keyword evidence="5 6" id="KW-0472">Membrane</keyword>
<feature type="transmembrane region" description="Helical" evidence="6">
    <location>
        <begin position="217"/>
        <end position="236"/>
    </location>
</feature>
<accession>A0ABT2NNN4</accession>